<keyword evidence="4" id="KW-1185">Reference proteome</keyword>
<feature type="region of interest" description="Disordered" evidence="1">
    <location>
        <begin position="109"/>
        <end position="141"/>
    </location>
</feature>
<proteinExistence type="predicted"/>
<dbReference type="EMBL" id="WTYU01000001">
    <property type="protein sequence ID" value="MXP14660.1"/>
    <property type="molecule type" value="Genomic_DNA"/>
</dbReference>
<dbReference type="Gene3D" id="1.10.150.20">
    <property type="entry name" value="5' to 3' exonuclease, C-terminal subdomain"/>
    <property type="match status" value="1"/>
</dbReference>
<feature type="transmembrane region" description="Helical" evidence="2">
    <location>
        <begin position="6"/>
        <end position="27"/>
    </location>
</feature>
<dbReference type="RefSeq" id="WP_160600930.1">
    <property type="nucleotide sequence ID" value="NZ_WTYU01000001.1"/>
</dbReference>
<evidence type="ECO:0000256" key="2">
    <source>
        <dbReference type="SAM" id="Phobius"/>
    </source>
</evidence>
<sequence>MIELVQANWLLFVAALLIGIAIAYWIFVASRRTRVETDGSDALTEGAAPAARNQALIDAAPATVIGSAPTTAAPPLQPAIPPAVPAGLSGAGTAVAAAAAQQNAQVLEEQASNPVTQEDIPAAPNAPASAPASQSGDDLGRIKGVGPKLQALLATLGVDSFARIAAWSDAEIDRIDAQLGRFAGRIRRDNWVEQARLLAGGDTAGYEDKFGKL</sequence>
<dbReference type="OrthoDB" id="9807941at2"/>
<feature type="compositionally biased region" description="Low complexity" evidence="1">
    <location>
        <begin position="121"/>
        <end position="133"/>
    </location>
</feature>
<gene>
    <name evidence="3" type="ORF">GRI44_07840</name>
</gene>
<dbReference type="AlphaFoldDB" id="A0A6L7GGC8"/>
<keyword evidence="2" id="KW-0472">Membrane</keyword>
<evidence type="ECO:0000313" key="4">
    <source>
        <dbReference type="Proteomes" id="UP000473531"/>
    </source>
</evidence>
<name>A0A6L7GGC8_9SPHN</name>
<comment type="caution">
    <text evidence="3">The sequence shown here is derived from an EMBL/GenBank/DDBJ whole genome shotgun (WGS) entry which is preliminary data.</text>
</comment>
<keyword evidence="2" id="KW-1133">Transmembrane helix</keyword>
<dbReference type="Proteomes" id="UP000473531">
    <property type="component" value="Unassembled WGS sequence"/>
</dbReference>
<accession>A0A6L7GGC8</accession>
<evidence type="ECO:0000256" key="1">
    <source>
        <dbReference type="SAM" id="MobiDB-lite"/>
    </source>
</evidence>
<organism evidence="3 4">
    <name type="scientific">Allopontixanthobacter confluentis</name>
    <dbReference type="NCBI Taxonomy" id="1849021"/>
    <lineage>
        <taxon>Bacteria</taxon>
        <taxon>Pseudomonadati</taxon>
        <taxon>Pseudomonadota</taxon>
        <taxon>Alphaproteobacteria</taxon>
        <taxon>Sphingomonadales</taxon>
        <taxon>Erythrobacteraceae</taxon>
        <taxon>Allopontixanthobacter</taxon>
    </lineage>
</organism>
<keyword evidence="2" id="KW-0812">Transmembrane</keyword>
<reference evidence="3 4" key="1">
    <citation type="submission" date="2019-12" db="EMBL/GenBank/DDBJ databases">
        <title>Genomic-based taxomic classification of the family Erythrobacteraceae.</title>
        <authorList>
            <person name="Xu L."/>
        </authorList>
    </citation>
    <scope>NUCLEOTIDE SEQUENCE [LARGE SCALE GENOMIC DNA]</scope>
    <source>
        <strain evidence="3 4">KCTC 52259</strain>
    </source>
</reference>
<protein>
    <submittedName>
        <fullName evidence="3">Uncharacterized protein</fullName>
    </submittedName>
</protein>
<evidence type="ECO:0000313" key="3">
    <source>
        <dbReference type="EMBL" id="MXP14660.1"/>
    </source>
</evidence>